<proteinExistence type="predicted"/>
<keyword evidence="3" id="KW-1185">Reference proteome</keyword>
<feature type="transmembrane region" description="Helical" evidence="1">
    <location>
        <begin position="6"/>
        <end position="25"/>
    </location>
</feature>
<dbReference type="PROSITE" id="PS51257">
    <property type="entry name" value="PROKAR_LIPOPROTEIN"/>
    <property type="match status" value="1"/>
</dbReference>
<dbReference type="RefSeq" id="WP_249603294.1">
    <property type="nucleotide sequence ID" value="NZ_JAKHSK010000046.1"/>
</dbReference>
<evidence type="ECO:0000313" key="2">
    <source>
        <dbReference type="EMBL" id="MCL6220601.1"/>
    </source>
</evidence>
<protein>
    <submittedName>
        <fullName evidence="2">Uncharacterized protein</fullName>
    </submittedName>
</protein>
<keyword evidence="1" id="KW-0472">Membrane</keyword>
<keyword evidence="1" id="KW-1133">Transmembrane helix</keyword>
<sequence>MKNIILWNRFIIILIVISLILLFACGKEKEEKILYTFNVNIESVPVPIKKIQLFYKDNTIFYCKYKLDSVYVIKKKIKTENWNWLSKKVKENNRNSYDSLYMQNLGISKNNSGFVVNLKNSIRLLDSVFSENYESKKTVNFYDVDSKIKKELENKMEYALATGEIKLHLDGEISTLAKVYYSQFPYYEKKDSLEVIQTDEKLYFKIKNKYILINEDIFLGSEFNNMY</sequence>
<keyword evidence="1" id="KW-0812">Transmembrane</keyword>
<organism evidence="2 3">
    <name type="scientific">Zunongwangia pacifica</name>
    <dbReference type="NCBI Taxonomy" id="2911062"/>
    <lineage>
        <taxon>Bacteria</taxon>
        <taxon>Pseudomonadati</taxon>
        <taxon>Bacteroidota</taxon>
        <taxon>Flavobacteriia</taxon>
        <taxon>Flavobacteriales</taxon>
        <taxon>Flavobacteriaceae</taxon>
        <taxon>Zunongwangia</taxon>
    </lineage>
</organism>
<accession>A0A9X2A1Z2</accession>
<dbReference type="AlphaFoldDB" id="A0A9X2A1Z2"/>
<dbReference type="Proteomes" id="UP001139521">
    <property type="component" value="Unassembled WGS sequence"/>
</dbReference>
<gene>
    <name evidence="2" type="ORF">L1967_20095</name>
</gene>
<name>A0A9X2A1Z2_9FLAO</name>
<comment type="caution">
    <text evidence="2">The sequence shown here is derived from an EMBL/GenBank/DDBJ whole genome shotgun (WGS) entry which is preliminary data.</text>
</comment>
<reference evidence="2" key="1">
    <citation type="submission" date="2022-01" db="EMBL/GenBank/DDBJ databases">
        <title>Genome sequencing of Zunongwangia sp. M21534 genome.</title>
        <authorList>
            <person name="Chen Y."/>
            <person name="Dong C."/>
            <person name="Shao Z."/>
        </authorList>
    </citation>
    <scope>NUCLEOTIDE SEQUENCE</scope>
    <source>
        <strain evidence="2">MCCC M21534</strain>
    </source>
</reference>
<evidence type="ECO:0000313" key="3">
    <source>
        <dbReference type="Proteomes" id="UP001139521"/>
    </source>
</evidence>
<evidence type="ECO:0000256" key="1">
    <source>
        <dbReference type="SAM" id="Phobius"/>
    </source>
</evidence>
<dbReference type="EMBL" id="JAKHSK010000046">
    <property type="protein sequence ID" value="MCL6220601.1"/>
    <property type="molecule type" value="Genomic_DNA"/>
</dbReference>